<dbReference type="EMBL" id="JAFEUM010000005">
    <property type="protein sequence ID" value="MBM7037544.1"/>
    <property type="molecule type" value="Genomic_DNA"/>
</dbReference>
<evidence type="ECO:0000256" key="1">
    <source>
        <dbReference type="SAM" id="Phobius"/>
    </source>
</evidence>
<keyword evidence="1" id="KW-0472">Membrane</keyword>
<gene>
    <name evidence="2" type="ORF">JQC93_14105</name>
</gene>
<sequence>MATKSVKQMTPATQRGGSLIELLLATLIASGLLVSSSRLFIKTQQQSYQLLQDVQLIDDLYRTLYMLKTEVRRAGFNATLGHSLTLTGTSKVIESGSDWIDVISVIDGEGKWYKTRYQKDASDPTLDVCTQSVFTHLLKPGLGPCSGNFFSLLDINAVQLSEFSISQAMLAGGNTSLLSIDMTLSHANSAKQLSQSTLIKQRNWQ</sequence>
<evidence type="ECO:0000313" key="3">
    <source>
        <dbReference type="Proteomes" id="UP000809621"/>
    </source>
</evidence>
<evidence type="ECO:0000313" key="2">
    <source>
        <dbReference type="EMBL" id="MBM7037544.1"/>
    </source>
</evidence>
<organism evidence="2 3">
    <name type="scientific">Vibrio ulleungensis</name>
    <dbReference type="NCBI Taxonomy" id="2807619"/>
    <lineage>
        <taxon>Bacteria</taxon>
        <taxon>Pseudomonadati</taxon>
        <taxon>Pseudomonadota</taxon>
        <taxon>Gammaproteobacteria</taxon>
        <taxon>Vibrionales</taxon>
        <taxon>Vibrionaceae</taxon>
        <taxon>Vibrio</taxon>
    </lineage>
</organism>
<proteinExistence type="predicted"/>
<protein>
    <recommendedName>
        <fullName evidence="4">Pilus assembly protein PilW</fullName>
    </recommendedName>
</protein>
<name>A0ABS2HNC2_9VIBR</name>
<dbReference type="RefSeq" id="WP_205159059.1">
    <property type="nucleotide sequence ID" value="NZ_JAFEUM010000005.1"/>
</dbReference>
<evidence type="ECO:0008006" key="4">
    <source>
        <dbReference type="Google" id="ProtNLM"/>
    </source>
</evidence>
<dbReference type="Proteomes" id="UP000809621">
    <property type="component" value="Unassembled WGS sequence"/>
</dbReference>
<keyword evidence="1" id="KW-0812">Transmembrane</keyword>
<reference evidence="2 3" key="1">
    <citation type="submission" date="2021-02" db="EMBL/GenBank/DDBJ databases">
        <authorList>
            <person name="Park J.-S."/>
        </authorList>
    </citation>
    <scope>NUCLEOTIDE SEQUENCE [LARGE SCALE GENOMIC DNA]</scope>
    <source>
        <strain evidence="2 3">188UL20-2</strain>
    </source>
</reference>
<keyword evidence="1" id="KW-1133">Transmembrane helix</keyword>
<comment type="caution">
    <text evidence="2">The sequence shown here is derived from an EMBL/GenBank/DDBJ whole genome shotgun (WGS) entry which is preliminary data.</text>
</comment>
<keyword evidence="3" id="KW-1185">Reference proteome</keyword>
<feature type="transmembrane region" description="Helical" evidence="1">
    <location>
        <begin position="20"/>
        <end position="41"/>
    </location>
</feature>
<accession>A0ABS2HNC2</accession>